<dbReference type="Proteomes" id="UP000034154">
    <property type="component" value="Unassembled WGS sequence"/>
</dbReference>
<feature type="coiled-coil region" evidence="1">
    <location>
        <begin position="159"/>
        <end position="205"/>
    </location>
</feature>
<comment type="caution">
    <text evidence="3">The sequence shown here is derived from an EMBL/GenBank/DDBJ whole genome shotgun (WGS) entry which is preliminary data.</text>
</comment>
<feature type="region of interest" description="Disordered" evidence="2">
    <location>
        <begin position="293"/>
        <end position="312"/>
    </location>
</feature>
<evidence type="ECO:0000256" key="1">
    <source>
        <dbReference type="SAM" id="Coils"/>
    </source>
</evidence>
<dbReference type="AlphaFoldDB" id="A0A0G1JBS8"/>
<evidence type="ECO:0008006" key="5">
    <source>
        <dbReference type="Google" id="ProtNLM"/>
    </source>
</evidence>
<keyword evidence="1" id="KW-0175">Coiled coil</keyword>
<protein>
    <recommendedName>
        <fullName evidence="5">Myosin heavy chain</fullName>
    </recommendedName>
</protein>
<sequence>MTQTLLPLIKRTKQEIIEEYEKLQEKLEDLELTAKTVHSPASVELIEKAKTKSPQTIDKIFTDFQTALQIHLSEVRASLVEHSLSLQDMQKAVELSKEQLNLQYNIVLAADSLNQLVDEQTRRTATFETDFEQRKRQLDEEITLKKKTWDREAEEYEYHKKLKRERDQIETEEKEKTLAARETAIREQEQEIAQTKKTIEQFPKELEIAVNKRESDVSSKLTEQFAHEKALKEKETDAQIELLKLTVKNLEERLAGLIQEATVYKNQAEEANAKAQTLAIKAIERPTTVVAQQNPIPQQQNYHNQTQGRNNG</sequence>
<evidence type="ECO:0000256" key="2">
    <source>
        <dbReference type="SAM" id="MobiDB-lite"/>
    </source>
</evidence>
<evidence type="ECO:0000313" key="4">
    <source>
        <dbReference type="Proteomes" id="UP000034154"/>
    </source>
</evidence>
<evidence type="ECO:0000313" key="3">
    <source>
        <dbReference type="EMBL" id="KKT68750.1"/>
    </source>
</evidence>
<dbReference type="EMBL" id="LCJB01000069">
    <property type="protein sequence ID" value="KKT68750.1"/>
    <property type="molecule type" value="Genomic_DNA"/>
</dbReference>
<feature type="coiled-coil region" evidence="1">
    <location>
        <begin position="233"/>
        <end position="274"/>
    </location>
</feature>
<proteinExistence type="predicted"/>
<organism evidence="3 4">
    <name type="scientific">Candidatus Uhrbacteria bacterium GW2011_GWF2_44_350</name>
    <dbReference type="NCBI Taxonomy" id="1619000"/>
    <lineage>
        <taxon>Bacteria</taxon>
        <taxon>Candidatus Uhriibacteriota</taxon>
    </lineage>
</organism>
<gene>
    <name evidence="3" type="ORF">UW63_C0069G0001</name>
</gene>
<reference evidence="3 4" key="1">
    <citation type="journal article" date="2015" name="Nature">
        <title>rRNA introns, odd ribosomes, and small enigmatic genomes across a large radiation of phyla.</title>
        <authorList>
            <person name="Brown C.T."/>
            <person name="Hug L.A."/>
            <person name="Thomas B.C."/>
            <person name="Sharon I."/>
            <person name="Castelle C.J."/>
            <person name="Singh A."/>
            <person name="Wilkins M.J."/>
            <person name="Williams K.H."/>
            <person name="Banfield J.F."/>
        </authorList>
    </citation>
    <scope>NUCLEOTIDE SEQUENCE [LARGE SCALE GENOMIC DNA]</scope>
</reference>
<name>A0A0G1JBS8_9BACT</name>
<accession>A0A0G1JBS8</accession>
<feature type="coiled-coil region" evidence="1">
    <location>
        <begin position="6"/>
        <end position="33"/>
    </location>
</feature>